<organism evidence="2 3">
    <name type="scientific">Candidatus Yanofskybacteria bacterium RIFCSPHIGHO2_01_FULL_45_42</name>
    <dbReference type="NCBI Taxonomy" id="1802671"/>
    <lineage>
        <taxon>Bacteria</taxon>
        <taxon>Candidatus Yanofskyibacteriota</taxon>
    </lineage>
</organism>
<feature type="transmembrane region" description="Helical" evidence="1">
    <location>
        <begin position="54"/>
        <end position="73"/>
    </location>
</feature>
<sequence length="154" mass="16934">MIIFTLIVILIITGIAWRTRKIFKVAICPICAGVSGAWLLILAGRDSGWLTGDWNTVLALLMGGSVVGIAYQLEKKIILARPSPGALWKAVFIPIGFLTAYALIMSWWLEFALSGAFLGLLFWVFSKGAAGKAHHEVQPDQKVEELKKQMDKCC</sequence>
<feature type="transmembrane region" description="Helical" evidence="1">
    <location>
        <begin position="108"/>
        <end position="125"/>
    </location>
</feature>
<dbReference type="EMBL" id="MGJL01000038">
    <property type="protein sequence ID" value="OGN06527.1"/>
    <property type="molecule type" value="Genomic_DNA"/>
</dbReference>
<proteinExistence type="predicted"/>
<protein>
    <submittedName>
        <fullName evidence="2">Uncharacterized protein</fullName>
    </submittedName>
</protein>
<reference evidence="2 3" key="1">
    <citation type="journal article" date="2016" name="Nat. Commun.">
        <title>Thousands of microbial genomes shed light on interconnected biogeochemical processes in an aquifer system.</title>
        <authorList>
            <person name="Anantharaman K."/>
            <person name="Brown C.T."/>
            <person name="Hug L.A."/>
            <person name="Sharon I."/>
            <person name="Castelle C.J."/>
            <person name="Probst A.J."/>
            <person name="Thomas B.C."/>
            <person name="Singh A."/>
            <person name="Wilkins M.J."/>
            <person name="Karaoz U."/>
            <person name="Brodie E.L."/>
            <person name="Williams K.H."/>
            <person name="Hubbard S.S."/>
            <person name="Banfield J.F."/>
        </authorList>
    </citation>
    <scope>NUCLEOTIDE SEQUENCE [LARGE SCALE GENOMIC DNA]</scope>
</reference>
<comment type="caution">
    <text evidence="2">The sequence shown here is derived from an EMBL/GenBank/DDBJ whole genome shotgun (WGS) entry which is preliminary data.</text>
</comment>
<feature type="transmembrane region" description="Helical" evidence="1">
    <location>
        <begin position="85"/>
        <end position="102"/>
    </location>
</feature>
<evidence type="ECO:0000256" key="1">
    <source>
        <dbReference type="SAM" id="Phobius"/>
    </source>
</evidence>
<dbReference type="Proteomes" id="UP000178023">
    <property type="component" value="Unassembled WGS sequence"/>
</dbReference>
<name>A0A1F8F065_9BACT</name>
<keyword evidence="1" id="KW-0812">Transmembrane</keyword>
<gene>
    <name evidence="2" type="ORF">A2750_03480</name>
</gene>
<dbReference type="AlphaFoldDB" id="A0A1F8F065"/>
<keyword evidence="1" id="KW-0472">Membrane</keyword>
<keyword evidence="1" id="KW-1133">Transmembrane helix</keyword>
<feature type="transmembrane region" description="Helical" evidence="1">
    <location>
        <begin position="22"/>
        <end position="42"/>
    </location>
</feature>
<evidence type="ECO:0000313" key="2">
    <source>
        <dbReference type="EMBL" id="OGN06527.1"/>
    </source>
</evidence>
<evidence type="ECO:0000313" key="3">
    <source>
        <dbReference type="Proteomes" id="UP000178023"/>
    </source>
</evidence>
<accession>A0A1F8F065</accession>